<accession>A0AAJ6YP47</accession>
<sequence>MDIPRDNAFLKYPISLGYRAVQLVIAEAITQNQFFTTDLKCSSNTSNTEISESISESEIAQLNDNNWHIVRRDDDYPSQTDIDMAFERLIVKNYIEINEDAFVIFNSNLDTKELPLPLAPAYLINMNFVLVEQTAHFSICLKTYGFNKANVKLIKEKKKNKSSKTFFFASLEKHIDICQCESTTLNVIFSPKKSVFSEERTDVTYKFYLQVKQGLTIPVNVQASAVYPHICTNIQTLNFNKVFTGQCKEMAFLLKNNGFIDCHWEICIESQSKNLTKCKEHQFEINYNNDVFSPNKEAIIKVYFRPYRSGIHRANLLIMVSNAQDIKKIRLKGYGVERNVNINKTIIKFPFIIPNTKILEEYLVITNDNEYPVELYWQHIEDFRETNKVIRALQRYYRIDEILIPQRDIGENLPQLLTDFYKKLINDMYLDDEFHEIVKNIIKDTVHDDYLQNEFFTGSKDKVEKITKKKESVCSRKKKINKKKIEKSNALGPSILSNIEPNAVETLLNAFAEDNNAKDFAKKIDKRYQEVIAKITNTLTKKSLASVTSKLQQFWKQFPTPEELERMDPYSLYEYKFEIIAQGLNDIESLDSSRVYKAKDKENAKNKGIANKKQNILPDVSEQFIQDILRERFDTITDTLMLSINNNDKPEIIQLECNGIELNVELEPKQLNLNRILLNAIEKRIMIIRNNSPIVVYWRISTNTTESTIQLVPKEGKLKYKGCCEIEFQYYANRVGKADTKYLTYQLFLNECKTDPIATDNITITAETYDIEFQLSSDIIDFNKMTVGSTDNKSVVIKNLGPYEIEYKIQYQEFDVLKKFCDPNVISYYTRFSIEPHPILNFGTIALKSTKAMRLKVSNTGKFPLKYSIVNESTTKRKTDPTTNKSDKIKSKCMKKSSKQVAKINTTHKSKWEPFYLDRVAGELDPGQVDMLTIHCSSNSFGHFDEKLIFVVPESLAADEKNRRVSLVANVCPPDIDFKNFNEIFIESHVVDSYSQFICPSESGEHSIFVKTTKCLHFCRVCIGSNYTIYVTLTNISFINGDVIIELLKSNLNAEAFKINTNRLSIPAMSKENFTITFAPTLLGKFSSLLKIKLDLPEDVQLQTFCVDLKGESCMPQICILEPSLKSNEKLAIDFGLSFILEKRQKICRIQNIGQVKDNLIVKLMDNNTINVFGIFIEPDKDDLSNNLIDDKDIVRCLNIPIIPGEIINVRVQFLPKKAKKYINRLTIIMKRNPYETFEIDLLGNGFSKNVIFEYLDIIDTSLLDADERQSTQQCKRKSRRSSINKQETNEGLNLTPLVYKLDYEKCFLNEMNKINFKIVNKTSDRKFRFELNSHPNIVFTPSAGHLAPCIFKEITATFLASEPIILSQMPIDCIVNEIELSESEIQSNWDTRQMTVSWEEKFISSSESKFCEDDKILKKVIRESEEPAFKIISETVQQLQLWIYAIADYSYYSCDTKSIDFDDTLMFQLSFESSDLFSNSADLTNRTTDTWIEGDNWPFRIKPETGSIDPEKSVHFTVNFSPIDVFQYKAYLQCKMENLNPTTQSLNIVINATSLLPYCHFEIQESDYLTSGRRDDKLPFPSGYSLADYGTINKMKIVEFNIMGTGEYYTRHIRLVNPTTEEFSYSFVRLSSNTIIEKLLALQCLSEIDVIASGSRKEISFCMMSEEVGLFESFWQFEIKKYNLTILFLIVINVTEPLISYKNTLVKLATCTVDRTLFTNCDNIIDIGQIILNNEMKLKFKLMNNGQIAFDYSWILSNVCENTLKISISEKESRIEENSSIMCYLKLLATAKLPIRYYSFALQIKYGPTYHLKLHISGKKIPIEFSFSHYNFGPSYIQLHNGIKYSVDLKVTNHQNTCCPLQCTYNDNSDFKVNLQQLSQAIPPNATIVIPIYFQPIEEKMYEEVLHFSTLNESIQANVLIRGQGVMHRICLKNPGDAIINFGTITIGKTLSRKICVANEGCVPVKLKIDIIDYSSADRQETNSQNKLSSEFLNLSKDFCSPESEVTSHTTKSFDIHELIEFSPKEWQNLKQNTEMEITIKFKGVHRVKSLKVSLGFKIDSFTLPLTIVKGNCTMASFYINRTYISFGTIFEGCAAKEKLMLINNGDLGSKKEKNSSYFDIIPSSGYCSANSKVVFTCTFKVNCQVSCTQSQFTLALENHENLFVNVTGNCAPIPEPTEIMNFLSEIHQSEIKEIQIYNDSDRTWYLKPKIIGEYFTTVLELSIDPKTEHPCTIAYKPKKLTSDSCFDKITFNDHQANSQCYNVEFVVSGPKIQDYIELTTYARNVIFHTLRIDNPLENSEVIFDANNIIEDITIHGLPTTLDPLSSVDEPSFTCPKTVSIRANEEAAIDVRFEPSIIGNTNATIKAMSSATGEFIFPIIGQSTLPQPQGPFVVTTREPISINFKNVFLQTTVFDFSLDNQNFTINCNNESLDPKQCCDIIVTLKDDVIQTAKTKVGKLIVTCKDGQSQKIEWMYYLRGVVCLLE</sequence>
<dbReference type="PANTHER" id="PTHR23053:SF0">
    <property type="entry name" value="HYDROCEPHALUS-INDUCING PROTEIN HOMOLOG"/>
    <property type="match status" value="1"/>
</dbReference>
<dbReference type="RefSeq" id="XP_011501682.1">
    <property type="nucleotide sequence ID" value="XM_011503380.1"/>
</dbReference>
<evidence type="ECO:0000313" key="2">
    <source>
        <dbReference type="Proteomes" id="UP000695007"/>
    </source>
</evidence>
<dbReference type="GO" id="GO:0005930">
    <property type="term" value="C:axoneme"/>
    <property type="evidence" value="ECO:0007669"/>
    <property type="project" value="TreeGrafter"/>
</dbReference>
<dbReference type="GO" id="GO:1904158">
    <property type="term" value="P:axonemal central apparatus assembly"/>
    <property type="evidence" value="ECO:0007669"/>
    <property type="project" value="TreeGrafter"/>
</dbReference>
<protein>
    <submittedName>
        <fullName evidence="3">Hydrocephalus-inducing protein homolog</fullName>
    </submittedName>
</protein>
<dbReference type="GeneID" id="105365265"/>
<keyword evidence="2" id="KW-1185">Reference proteome</keyword>
<dbReference type="Gene3D" id="2.60.40.10">
    <property type="entry name" value="Immunoglobulins"/>
    <property type="match status" value="7"/>
</dbReference>
<dbReference type="GO" id="GO:0003341">
    <property type="term" value="P:cilium movement"/>
    <property type="evidence" value="ECO:0007669"/>
    <property type="project" value="TreeGrafter"/>
</dbReference>
<proteinExistence type="predicted"/>
<gene>
    <name evidence="3" type="primary">LOC105365265</name>
</gene>
<organism evidence="2 3">
    <name type="scientific">Ceratosolen solmsi marchali</name>
    <dbReference type="NCBI Taxonomy" id="326594"/>
    <lineage>
        <taxon>Eukaryota</taxon>
        <taxon>Metazoa</taxon>
        <taxon>Ecdysozoa</taxon>
        <taxon>Arthropoda</taxon>
        <taxon>Hexapoda</taxon>
        <taxon>Insecta</taxon>
        <taxon>Pterygota</taxon>
        <taxon>Neoptera</taxon>
        <taxon>Endopterygota</taxon>
        <taxon>Hymenoptera</taxon>
        <taxon>Apocrita</taxon>
        <taxon>Proctotrupomorpha</taxon>
        <taxon>Chalcidoidea</taxon>
        <taxon>Agaonidae</taxon>
        <taxon>Agaoninae</taxon>
        <taxon>Ceratosolen</taxon>
    </lineage>
</organism>
<dbReference type="PANTHER" id="PTHR23053">
    <property type="entry name" value="DLEC1 DELETED IN LUNG AND ESOPHAGEAL CANCER 1"/>
    <property type="match status" value="1"/>
</dbReference>
<dbReference type="Pfam" id="PF22073">
    <property type="entry name" value="Cep192_D4"/>
    <property type="match status" value="1"/>
</dbReference>
<evidence type="ECO:0000259" key="1">
    <source>
        <dbReference type="Pfam" id="PF22073"/>
    </source>
</evidence>
<dbReference type="Proteomes" id="UP000695007">
    <property type="component" value="Unplaced"/>
</dbReference>
<dbReference type="KEGG" id="csol:105365265"/>
<name>A0AAJ6YP47_9HYME</name>
<dbReference type="InterPro" id="IPR033305">
    <property type="entry name" value="Hydin-like"/>
</dbReference>
<reference evidence="3" key="1">
    <citation type="submission" date="2025-08" db="UniProtKB">
        <authorList>
            <consortium name="RefSeq"/>
        </authorList>
    </citation>
    <scope>IDENTIFICATION</scope>
</reference>
<feature type="domain" description="Cep192/Spd-2-like" evidence="1">
    <location>
        <begin position="228"/>
        <end position="335"/>
    </location>
</feature>
<evidence type="ECO:0000313" key="3">
    <source>
        <dbReference type="RefSeq" id="XP_011501682.1"/>
    </source>
</evidence>
<dbReference type="InterPro" id="IPR054090">
    <property type="entry name" value="Cep192_Spd-2-like_dom"/>
</dbReference>
<dbReference type="InterPro" id="IPR013783">
    <property type="entry name" value="Ig-like_fold"/>
</dbReference>